<dbReference type="Proteomes" id="UP000272400">
    <property type="component" value="Unassembled WGS sequence"/>
</dbReference>
<name>A0A3N1D140_9ACTN</name>
<evidence type="ECO:0000313" key="2">
    <source>
        <dbReference type="Proteomes" id="UP000272400"/>
    </source>
</evidence>
<dbReference type="AlphaFoldDB" id="A0A3N1D140"/>
<sequence>MPRGGMCDLARSLTATEDMVWTAAFTELRGYAFSDLLAGRVAEPKIRVARGRGLPTRGDATMNVGRRR</sequence>
<reference evidence="1 2" key="1">
    <citation type="submission" date="2018-11" db="EMBL/GenBank/DDBJ databases">
        <title>Sequencing the genomes of 1000 actinobacteria strains.</title>
        <authorList>
            <person name="Klenk H.-P."/>
        </authorList>
    </citation>
    <scope>NUCLEOTIDE SEQUENCE [LARGE SCALE GENOMIC DNA]</scope>
    <source>
        <strain evidence="1 2">DSM 44254</strain>
    </source>
</reference>
<evidence type="ECO:0000313" key="1">
    <source>
        <dbReference type="EMBL" id="ROO87226.1"/>
    </source>
</evidence>
<organism evidence="1 2">
    <name type="scientific">Actinocorallia herbida</name>
    <dbReference type="NCBI Taxonomy" id="58109"/>
    <lineage>
        <taxon>Bacteria</taxon>
        <taxon>Bacillati</taxon>
        <taxon>Actinomycetota</taxon>
        <taxon>Actinomycetes</taxon>
        <taxon>Streptosporangiales</taxon>
        <taxon>Thermomonosporaceae</taxon>
        <taxon>Actinocorallia</taxon>
    </lineage>
</organism>
<gene>
    <name evidence="1" type="ORF">EDD29_4820</name>
</gene>
<dbReference type="EMBL" id="RJKE01000001">
    <property type="protein sequence ID" value="ROO87226.1"/>
    <property type="molecule type" value="Genomic_DNA"/>
</dbReference>
<keyword evidence="2" id="KW-1185">Reference proteome</keyword>
<protein>
    <submittedName>
        <fullName evidence="1">Uncharacterized protein</fullName>
    </submittedName>
</protein>
<comment type="caution">
    <text evidence="1">The sequence shown here is derived from an EMBL/GenBank/DDBJ whole genome shotgun (WGS) entry which is preliminary data.</text>
</comment>
<accession>A0A3N1D140</accession>
<proteinExistence type="predicted"/>